<evidence type="ECO:0000313" key="2">
    <source>
        <dbReference type="EMBL" id="KLJ10165.1"/>
    </source>
</evidence>
<evidence type="ECO:0000313" key="3">
    <source>
        <dbReference type="Proteomes" id="UP000053573"/>
    </source>
</evidence>
<comment type="caution">
    <text evidence="2">The sequence shown here is derived from an EMBL/GenBank/DDBJ whole genome shotgun (WGS) entry which is preliminary data.</text>
</comment>
<accession>A0A0H1BFK1</accession>
<proteinExistence type="predicted"/>
<feature type="region of interest" description="Disordered" evidence="1">
    <location>
        <begin position="1"/>
        <end position="58"/>
    </location>
</feature>
<dbReference type="EMBL" id="LDEV01002140">
    <property type="protein sequence ID" value="KLJ10165.1"/>
    <property type="molecule type" value="Genomic_DNA"/>
</dbReference>
<gene>
    <name evidence="2" type="ORF">EMPG_14440</name>
</gene>
<dbReference type="STRING" id="2060906.A0A0H1BFK1"/>
<protein>
    <submittedName>
        <fullName evidence="2">Uncharacterized protein</fullName>
    </submittedName>
</protein>
<dbReference type="Proteomes" id="UP000053573">
    <property type="component" value="Unassembled WGS sequence"/>
</dbReference>
<evidence type="ECO:0000256" key="1">
    <source>
        <dbReference type="SAM" id="MobiDB-lite"/>
    </source>
</evidence>
<sequence length="58" mass="6809">MHHNIYRPSTNKPPTDIGLQQHHPQHIIRQAPQTSYRGPNNQKDQHLLRPPNNLHTHP</sequence>
<reference evidence="3" key="1">
    <citation type="journal article" date="2015" name="PLoS Genet.">
        <title>The dynamic genome and transcriptome of the human fungal pathogen Blastomyces and close relative Emmonsia.</title>
        <authorList>
            <person name="Munoz J.F."/>
            <person name="Gauthier G.M."/>
            <person name="Desjardins C.A."/>
            <person name="Gallo J.E."/>
            <person name="Holder J."/>
            <person name="Sullivan T.D."/>
            <person name="Marty A.J."/>
            <person name="Carmen J.C."/>
            <person name="Chen Z."/>
            <person name="Ding L."/>
            <person name="Gujja S."/>
            <person name="Magrini V."/>
            <person name="Misas E."/>
            <person name="Mitreva M."/>
            <person name="Priest M."/>
            <person name="Saif S."/>
            <person name="Whiston E.A."/>
            <person name="Young S."/>
            <person name="Zeng Q."/>
            <person name="Goldman W.E."/>
            <person name="Mardis E.R."/>
            <person name="Taylor J.W."/>
            <person name="McEwen J.G."/>
            <person name="Clay O.K."/>
            <person name="Klein B.S."/>
            <person name="Cuomo C.A."/>
        </authorList>
    </citation>
    <scope>NUCLEOTIDE SEQUENCE [LARGE SCALE GENOMIC DNA]</scope>
    <source>
        <strain evidence="3">UAMH 139</strain>
    </source>
</reference>
<keyword evidence="3" id="KW-1185">Reference proteome</keyword>
<organism evidence="2 3">
    <name type="scientific">Blastomyces silverae</name>
    <dbReference type="NCBI Taxonomy" id="2060906"/>
    <lineage>
        <taxon>Eukaryota</taxon>
        <taxon>Fungi</taxon>
        <taxon>Dikarya</taxon>
        <taxon>Ascomycota</taxon>
        <taxon>Pezizomycotina</taxon>
        <taxon>Eurotiomycetes</taxon>
        <taxon>Eurotiomycetidae</taxon>
        <taxon>Onygenales</taxon>
        <taxon>Ajellomycetaceae</taxon>
        <taxon>Blastomyces</taxon>
    </lineage>
</organism>
<feature type="compositionally biased region" description="Polar residues" evidence="1">
    <location>
        <begin position="31"/>
        <end position="42"/>
    </location>
</feature>
<name>A0A0H1BFK1_9EURO</name>
<dbReference type="OrthoDB" id="10433188at2759"/>
<dbReference type="AlphaFoldDB" id="A0A0H1BFK1"/>